<evidence type="ECO:0000313" key="1">
    <source>
        <dbReference type="EMBL" id="JAD66067.1"/>
    </source>
</evidence>
<sequence>MMSIEYAQSRDLCWASMY</sequence>
<accession>A0A0A9C3G8</accession>
<reference evidence="1" key="2">
    <citation type="journal article" date="2015" name="Data Brief">
        <title>Shoot transcriptome of the giant reed, Arundo donax.</title>
        <authorList>
            <person name="Barrero R.A."/>
            <person name="Guerrero F.D."/>
            <person name="Moolhuijzen P."/>
            <person name="Goolsby J.A."/>
            <person name="Tidwell J."/>
            <person name="Bellgard S.E."/>
            <person name="Bellgard M.I."/>
        </authorList>
    </citation>
    <scope>NUCLEOTIDE SEQUENCE</scope>
    <source>
        <tissue evidence="1">Shoot tissue taken approximately 20 cm above the soil surface</tissue>
    </source>
</reference>
<organism evidence="1">
    <name type="scientific">Arundo donax</name>
    <name type="common">Giant reed</name>
    <name type="synonym">Donax arundinaceus</name>
    <dbReference type="NCBI Taxonomy" id="35708"/>
    <lineage>
        <taxon>Eukaryota</taxon>
        <taxon>Viridiplantae</taxon>
        <taxon>Streptophyta</taxon>
        <taxon>Embryophyta</taxon>
        <taxon>Tracheophyta</taxon>
        <taxon>Spermatophyta</taxon>
        <taxon>Magnoliopsida</taxon>
        <taxon>Liliopsida</taxon>
        <taxon>Poales</taxon>
        <taxon>Poaceae</taxon>
        <taxon>PACMAD clade</taxon>
        <taxon>Arundinoideae</taxon>
        <taxon>Arundineae</taxon>
        <taxon>Arundo</taxon>
    </lineage>
</organism>
<protein>
    <submittedName>
        <fullName evidence="1">Uncharacterized protein</fullName>
    </submittedName>
</protein>
<proteinExistence type="predicted"/>
<dbReference type="EMBL" id="GBRH01231828">
    <property type="protein sequence ID" value="JAD66067.1"/>
    <property type="molecule type" value="Transcribed_RNA"/>
</dbReference>
<dbReference type="AlphaFoldDB" id="A0A0A9C3G8"/>
<name>A0A0A9C3G8_ARUDO</name>
<reference evidence="1" key="1">
    <citation type="submission" date="2014-09" db="EMBL/GenBank/DDBJ databases">
        <authorList>
            <person name="Magalhaes I.L.F."/>
            <person name="Oliveira U."/>
            <person name="Santos F.R."/>
            <person name="Vidigal T.H.D.A."/>
            <person name="Brescovit A.D."/>
            <person name="Santos A.J."/>
        </authorList>
    </citation>
    <scope>NUCLEOTIDE SEQUENCE</scope>
    <source>
        <tissue evidence="1">Shoot tissue taken approximately 20 cm above the soil surface</tissue>
    </source>
</reference>